<keyword evidence="13" id="KW-1185">Reference proteome</keyword>
<evidence type="ECO:0000256" key="3">
    <source>
        <dbReference type="ARBA" id="ARBA00022598"/>
    </source>
</evidence>
<keyword evidence="4" id="KW-0479">Metal-binding</keyword>
<proteinExistence type="predicted"/>
<accession>A0A839DW56</accession>
<comment type="caution">
    <text evidence="12">The sequence shown here is derived from an EMBL/GenBank/DDBJ whole genome shotgun (WGS) entry which is preliminary data.</text>
</comment>
<evidence type="ECO:0000256" key="2">
    <source>
        <dbReference type="ARBA" id="ARBA00012726"/>
    </source>
</evidence>
<reference evidence="12 13" key="1">
    <citation type="submission" date="2020-07" db="EMBL/GenBank/DDBJ databases">
        <title>Sequencing the genomes of 1000 actinobacteria strains.</title>
        <authorList>
            <person name="Klenk H.-P."/>
        </authorList>
    </citation>
    <scope>NUCLEOTIDE SEQUENCE [LARGE SCALE GENOMIC DNA]</scope>
    <source>
        <strain evidence="12 13">DSM 45975</strain>
    </source>
</reference>
<dbReference type="PANTHER" id="PTHR11118:SF1">
    <property type="entry name" value="RNA-SPLICING LIGASE RTCB HOMOLOG"/>
    <property type="match status" value="1"/>
</dbReference>
<evidence type="ECO:0000256" key="8">
    <source>
        <dbReference type="ARBA" id="ARBA00023211"/>
    </source>
</evidence>
<dbReference type="EMBL" id="JACGWZ010000002">
    <property type="protein sequence ID" value="MBA8824466.1"/>
    <property type="molecule type" value="Genomic_DNA"/>
</dbReference>
<keyword evidence="8" id="KW-0464">Manganese</keyword>
<comment type="cofactor">
    <cofactor evidence="1">
        <name>Mn(2+)</name>
        <dbReference type="ChEBI" id="CHEBI:29035"/>
    </cofactor>
</comment>
<keyword evidence="6" id="KW-0692">RNA repair</keyword>
<comment type="catalytic activity">
    <reaction evidence="9">
        <text>a 3'-end 3'-phospho-ribonucleotide-RNA + a 5'-end dephospho-ribonucleoside-RNA + GTP = a ribonucleotidyl-ribonucleotide-RNA + GMP + diphosphate</text>
        <dbReference type="Rhea" id="RHEA:68076"/>
        <dbReference type="Rhea" id="RHEA-COMP:10463"/>
        <dbReference type="Rhea" id="RHEA-COMP:13936"/>
        <dbReference type="Rhea" id="RHEA-COMP:17355"/>
        <dbReference type="ChEBI" id="CHEBI:33019"/>
        <dbReference type="ChEBI" id="CHEBI:37565"/>
        <dbReference type="ChEBI" id="CHEBI:58115"/>
        <dbReference type="ChEBI" id="CHEBI:83062"/>
        <dbReference type="ChEBI" id="CHEBI:138284"/>
        <dbReference type="ChEBI" id="CHEBI:173118"/>
        <dbReference type="EC" id="6.5.1.8"/>
    </reaction>
</comment>
<evidence type="ECO:0000256" key="10">
    <source>
        <dbReference type="PIRSR" id="PIRSR601233-1"/>
    </source>
</evidence>
<evidence type="ECO:0000256" key="5">
    <source>
        <dbReference type="ARBA" id="ARBA00022741"/>
    </source>
</evidence>
<feature type="binding site" evidence="11">
    <location>
        <position position="11"/>
    </location>
    <ligand>
        <name>GMP</name>
        <dbReference type="ChEBI" id="CHEBI:58115"/>
    </ligand>
</feature>
<dbReference type="AlphaFoldDB" id="A0A839DW56"/>
<feature type="binding site" evidence="11">
    <location>
        <begin position="4"/>
        <end position="7"/>
    </location>
    <ligand>
        <name>GMP</name>
        <dbReference type="ChEBI" id="CHEBI:58115"/>
    </ligand>
</feature>
<keyword evidence="7 11" id="KW-0342">GTP-binding</keyword>
<evidence type="ECO:0000256" key="4">
    <source>
        <dbReference type="ARBA" id="ARBA00022723"/>
    </source>
</evidence>
<evidence type="ECO:0000256" key="11">
    <source>
        <dbReference type="PIRSR" id="PIRSR601233-2"/>
    </source>
</evidence>
<feature type="binding site" evidence="11">
    <location>
        <position position="104"/>
    </location>
    <ligand>
        <name>GMP</name>
        <dbReference type="ChEBI" id="CHEBI:58115"/>
    </ligand>
</feature>
<dbReference type="GO" id="GO:0005525">
    <property type="term" value="F:GTP binding"/>
    <property type="evidence" value="ECO:0007669"/>
    <property type="project" value="UniProtKB-KW"/>
</dbReference>
<name>A0A839DW56_9PSEU</name>
<dbReference type="InterPro" id="IPR036025">
    <property type="entry name" value="RtcB-like_sf"/>
</dbReference>
<dbReference type="GO" id="GO:0042245">
    <property type="term" value="P:RNA repair"/>
    <property type="evidence" value="ECO:0007669"/>
    <property type="project" value="UniProtKB-KW"/>
</dbReference>
<dbReference type="EC" id="6.5.1.8" evidence="2"/>
<dbReference type="Gene3D" id="3.90.1860.10">
    <property type="entry name" value="tRNA-splicing ligase RtcB"/>
    <property type="match status" value="1"/>
</dbReference>
<dbReference type="GO" id="GO:0003972">
    <property type="term" value="F:RNA ligase (ATP) activity"/>
    <property type="evidence" value="ECO:0007669"/>
    <property type="project" value="TreeGrafter"/>
</dbReference>
<dbReference type="InterPro" id="IPR001233">
    <property type="entry name" value="RtcB"/>
</dbReference>
<keyword evidence="5 11" id="KW-0547">Nucleotide-binding</keyword>
<dbReference type="Proteomes" id="UP000569329">
    <property type="component" value="Unassembled WGS sequence"/>
</dbReference>
<evidence type="ECO:0000313" key="12">
    <source>
        <dbReference type="EMBL" id="MBA8824466.1"/>
    </source>
</evidence>
<feature type="binding site" evidence="11">
    <location>
        <begin position="28"/>
        <end position="31"/>
    </location>
    <ligand>
        <name>GMP</name>
        <dbReference type="ChEBI" id="CHEBI:58115"/>
    </ligand>
</feature>
<evidence type="ECO:0000256" key="7">
    <source>
        <dbReference type="ARBA" id="ARBA00023134"/>
    </source>
</evidence>
<feature type="active site" description="GMP-histidine intermediate" evidence="10">
    <location>
        <position position="28"/>
    </location>
</feature>
<dbReference type="SUPFAM" id="SSF103365">
    <property type="entry name" value="Hypothetical protein PH1602"/>
    <property type="match status" value="1"/>
</dbReference>
<gene>
    <name evidence="12" type="ORF">FHX42_001813</name>
</gene>
<dbReference type="GO" id="GO:0170057">
    <property type="term" value="F:RNA ligase (GTP) activity"/>
    <property type="evidence" value="ECO:0007669"/>
    <property type="project" value="UniProtKB-EC"/>
</dbReference>
<dbReference type="Pfam" id="PF01139">
    <property type="entry name" value="RtcB"/>
    <property type="match status" value="1"/>
</dbReference>
<evidence type="ECO:0000313" key="13">
    <source>
        <dbReference type="Proteomes" id="UP000569329"/>
    </source>
</evidence>
<organism evidence="12 13">
    <name type="scientific">Halosaccharopolyspora lacisalsi</name>
    <dbReference type="NCBI Taxonomy" id="1000566"/>
    <lineage>
        <taxon>Bacteria</taxon>
        <taxon>Bacillati</taxon>
        <taxon>Actinomycetota</taxon>
        <taxon>Actinomycetes</taxon>
        <taxon>Pseudonocardiales</taxon>
        <taxon>Pseudonocardiaceae</taxon>
        <taxon>Halosaccharopolyspora</taxon>
    </lineage>
</organism>
<dbReference type="GO" id="GO:0006396">
    <property type="term" value="P:RNA processing"/>
    <property type="evidence" value="ECO:0007669"/>
    <property type="project" value="InterPro"/>
</dbReference>
<protein>
    <recommendedName>
        <fullName evidence="2">3'-phosphate/5'-hydroxy nucleic acid ligase</fullName>
        <ecNumber evidence="2">6.5.1.8</ecNumber>
    </recommendedName>
</protein>
<evidence type="ECO:0000256" key="6">
    <source>
        <dbReference type="ARBA" id="ARBA00022800"/>
    </source>
</evidence>
<dbReference type="PANTHER" id="PTHR11118">
    <property type="entry name" value="RNA-SPLICING LIGASE RTCB HOMOLOG"/>
    <property type="match status" value="1"/>
</dbReference>
<evidence type="ECO:0000256" key="1">
    <source>
        <dbReference type="ARBA" id="ARBA00001936"/>
    </source>
</evidence>
<evidence type="ECO:0000256" key="9">
    <source>
        <dbReference type="ARBA" id="ARBA00047746"/>
    </source>
</evidence>
<dbReference type="GO" id="GO:0046872">
    <property type="term" value="F:metal ion binding"/>
    <property type="evidence" value="ECO:0007669"/>
    <property type="project" value="UniProtKB-KW"/>
</dbReference>
<sequence length="105" mass="10951">MLIPGSMGTSSYVLTGVADNDAFYSTCHGAGRPKSRHQMARSVSGKTLQQELEARGIAVRGTSRRGLAAESPDAYKDATEVVKASEGAGLCRTIARLTPLGVVKG</sequence>
<keyword evidence="3 12" id="KW-0436">Ligase</keyword>